<accession>A0A1Y0IGU2</accession>
<dbReference type="PANTHER" id="PTHR43308:SF5">
    <property type="entry name" value="S-LAYER PROTEIN _ PEPTIDOGLYCAN ENDO-BETA-N-ACETYLGLUCOSAMINIDASE"/>
    <property type="match status" value="1"/>
</dbReference>
<feature type="compositionally biased region" description="Pro residues" evidence="1">
    <location>
        <begin position="11"/>
        <end position="30"/>
    </location>
</feature>
<evidence type="ECO:0000313" key="3">
    <source>
        <dbReference type="EMBL" id="ARU59702.1"/>
    </source>
</evidence>
<dbReference type="Proteomes" id="UP000195437">
    <property type="component" value="Chromosome"/>
</dbReference>
<evidence type="ECO:0000256" key="1">
    <source>
        <dbReference type="SAM" id="MobiDB-lite"/>
    </source>
</evidence>
<dbReference type="Pfam" id="PF00395">
    <property type="entry name" value="SLH"/>
    <property type="match status" value="1"/>
</dbReference>
<dbReference type="InterPro" id="IPR001119">
    <property type="entry name" value="SLH_dom"/>
</dbReference>
<feature type="domain" description="SLH" evidence="2">
    <location>
        <begin position="28"/>
        <end position="88"/>
    </location>
</feature>
<evidence type="ECO:0000259" key="2">
    <source>
        <dbReference type="PROSITE" id="PS51272"/>
    </source>
</evidence>
<evidence type="ECO:0000313" key="4">
    <source>
        <dbReference type="Proteomes" id="UP000195437"/>
    </source>
</evidence>
<dbReference type="EMBL" id="CP021434">
    <property type="protein sequence ID" value="ARU59702.1"/>
    <property type="molecule type" value="Genomic_DNA"/>
</dbReference>
<dbReference type="PROSITE" id="PS51272">
    <property type="entry name" value="SLH"/>
    <property type="match status" value="1"/>
</dbReference>
<reference evidence="4" key="1">
    <citation type="submission" date="2017-05" db="EMBL/GenBank/DDBJ databases">
        <authorList>
            <person name="Sung H."/>
        </authorList>
    </citation>
    <scope>NUCLEOTIDE SEQUENCE [LARGE SCALE GENOMIC DNA]</scope>
    <source>
        <strain evidence="4">AR23208</strain>
    </source>
</reference>
<protein>
    <recommendedName>
        <fullName evidence="2">SLH domain-containing protein</fullName>
    </recommendedName>
</protein>
<name>A0A1Y0IGU2_9BACL</name>
<keyword evidence="4" id="KW-1185">Reference proteome</keyword>
<dbReference type="InterPro" id="IPR051465">
    <property type="entry name" value="Cell_Envelope_Struct_Comp"/>
</dbReference>
<dbReference type="AlphaFoldDB" id="A0A1Y0IGU2"/>
<dbReference type="KEGG" id="tum:CBW65_00570"/>
<proteinExistence type="predicted"/>
<feature type="region of interest" description="Disordered" evidence="1">
    <location>
        <begin position="1"/>
        <end position="34"/>
    </location>
</feature>
<organism evidence="3 4">
    <name type="scientific">Tumebacillus avium</name>
    <dbReference type="NCBI Taxonomy" id="1903704"/>
    <lineage>
        <taxon>Bacteria</taxon>
        <taxon>Bacillati</taxon>
        <taxon>Bacillota</taxon>
        <taxon>Bacilli</taxon>
        <taxon>Bacillales</taxon>
        <taxon>Alicyclobacillaceae</taxon>
        <taxon>Tumebacillus</taxon>
    </lineage>
</organism>
<sequence length="88" mass="9759">MFDLPYNAPARPTPQPGTPATPTPATPTNPAPSQEVLPAWAEESIRQVIEWGVMTGYEDGTWRPNQAVTRAEMASVLVRFYNFIRSGR</sequence>
<gene>
    <name evidence="3" type="ORF">CBW65_00570</name>
</gene>
<dbReference type="PANTHER" id="PTHR43308">
    <property type="entry name" value="OUTER MEMBRANE PROTEIN ALPHA-RELATED"/>
    <property type="match status" value="1"/>
</dbReference>